<evidence type="ECO:0000313" key="3">
    <source>
        <dbReference type="Proteomes" id="UP001501495"/>
    </source>
</evidence>
<evidence type="ECO:0000313" key="2">
    <source>
        <dbReference type="EMBL" id="GAA4121845.1"/>
    </source>
</evidence>
<organism evidence="2 3">
    <name type="scientific">Nocardioides fonticola</name>
    <dbReference type="NCBI Taxonomy" id="450363"/>
    <lineage>
        <taxon>Bacteria</taxon>
        <taxon>Bacillati</taxon>
        <taxon>Actinomycetota</taxon>
        <taxon>Actinomycetes</taxon>
        <taxon>Propionibacteriales</taxon>
        <taxon>Nocardioidaceae</taxon>
        <taxon>Nocardioides</taxon>
    </lineage>
</organism>
<evidence type="ECO:0000256" key="1">
    <source>
        <dbReference type="SAM" id="MobiDB-lite"/>
    </source>
</evidence>
<accession>A0ABP7XM14</accession>
<dbReference type="EMBL" id="BAAAZH010000020">
    <property type="protein sequence ID" value="GAA4121845.1"/>
    <property type="molecule type" value="Genomic_DNA"/>
</dbReference>
<feature type="region of interest" description="Disordered" evidence="1">
    <location>
        <begin position="31"/>
        <end position="53"/>
    </location>
</feature>
<dbReference type="RefSeq" id="WP_344733981.1">
    <property type="nucleotide sequence ID" value="NZ_BAAAZH010000020.1"/>
</dbReference>
<feature type="compositionally biased region" description="Low complexity" evidence="1">
    <location>
        <begin position="38"/>
        <end position="53"/>
    </location>
</feature>
<gene>
    <name evidence="2" type="ORF">GCM10022215_27110</name>
</gene>
<comment type="caution">
    <text evidence="2">The sequence shown here is derived from an EMBL/GenBank/DDBJ whole genome shotgun (WGS) entry which is preliminary data.</text>
</comment>
<keyword evidence="3" id="KW-1185">Reference proteome</keyword>
<reference evidence="3" key="1">
    <citation type="journal article" date="2019" name="Int. J. Syst. Evol. Microbiol.">
        <title>The Global Catalogue of Microorganisms (GCM) 10K type strain sequencing project: providing services to taxonomists for standard genome sequencing and annotation.</title>
        <authorList>
            <consortium name="The Broad Institute Genomics Platform"/>
            <consortium name="The Broad Institute Genome Sequencing Center for Infectious Disease"/>
            <person name="Wu L."/>
            <person name="Ma J."/>
        </authorList>
    </citation>
    <scope>NUCLEOTIDE SEQUENCE [LARGE SCALE GENOMIC DNA]</scope>
    <source>
        <strain evidence="3">JCM 16703</strain>
    </source>
</reference>
<name>A0ABP7XM14_9ACTN</name>
<protein>
    <submittedName>
        <fullName evidence="2">Uncharacterized protein</fullName>
    </submittedName>
</protein>
<sequence>MSDLLYVLLTLASFAGLAMLAGVIDRYLTDPDPEPDEPAAATATATATAEVTR</sequence>
<proteinExistence type="predicted"/>
<dbReference type="Proteomes" id="UP001501495">
    <property type="component" value="Unassembled WGS sequence"/>
</dbReference>